<feature type="region of interest" description="Disordered" evidence="1">
    <location>
        <begin position="1"/>
        <end position="66"/>
    </location>
</feature>
<sequence length="66" mass="7856">MAKDEKDNKKMGYDEAGPRKDRKTEKKYDPHRLSDIADENEEDPVSHKYKQDNYKDVRRNDDPSNT</sequence>
<proteinExistence type="predicted"/>
<reference evidence="2 3" key="1">
    <citation type="submission" date="2016-10" db="EMBL/GenBank/DDBJ databases">
        <authorList>
            <person name="de Groot N.N."/>
        </authorList>
    </citation>
    <scope>NUCLEOTIDE SEQUENCE [LARGE SCALE GENOMIC DNA]</scope>
    <source>
        <strain evidence="2 3">CCM7597</strain>
    </source>
</reference>
<feature type="compositionally biased region" description="Basic and acidic residues" evidence="1">
    <location>
        <begin position="1"/>
        <end position="35"/>
    </location>
</feature>
<dbReference type="OrthoDB" id="2971778at2"/>
<name>A0A1H4DET0_9BACI</name>
<dbReference type="EMBL" id="FNQR01000007">
    <property type="protein sequence ID" value="SEA71127.1"/>
    <property type="molecule type" value="Genomic_DNA"/>
</dbReference>
<organism evidence="2 3">
    <name type="scientific">Thalassobacillus cyri</name>
    <dbReference type="NCBI Taxonomy" id="571932"/>
    <lineage>
        <taxon>Bacteria</taxon>
        <taxon>Bacillati</taxon>
        <taxon>Bacillota</taxon>
        <taxon>Bacilli</taxon>
        <taxon>Bacillales</taxon>
        <taxon>Bacillaceae</taxon>
        <taxon>Thalassobacillus</taxon>
    </lineage>
</organism>
<feature type="compositionally biased region" description="Basic and acidic residues" evidence="1">
    <location>
        <begin position="44"/>
        <end position="66"/>
    </location>
</feature>
<accession>A0A1H4DET0</accession>
<dbReference type="AlphaFoldDB" id="A0A1H4DET0"/>
<keyword evidence="3" id="KW-1185">Reference proteome</keyword>
<dbReference type="Proteomes" id="UP000198584">
    <property type="component" value="Unassembled WGS sequence"/>
</dbReference>
<evidence type="ECO:0000313" key="2">
    <source>
        <dbReference type="EMBL" id="SEA71127.1"/>
    </source>
</evidence>
<dbReference type="RefSeq" id="WP_093044881.1">
    <property type="nucleotide sequence ID" value="NZ_FNQR01000007.1"/>
</dbReference>
<protein>
    <submittedName>
        <fullName evidence="2">Uncharacterized protein</fullName>
    </submittedName>
</protein>
<evidence type="ECO:0000256" key="1">
    <source>
        <dbReference type="SAM" id="MobiDB-lite"/>
    </source>
</evidence>
<evidence type="ECO:0000313" key="3">
    <source>
        <dbReference type="Proteomes" id="UP000198584"/>
    </source>
</evidence>
<dbReference type="STRING" id="571932.SAMN05421743_107100"/>
<gene>
    <name evidence="2" type="ORF">SAMN05421743_107100</name>
</gene>